<evidence type="ECO:0000256" key="1">
    <source>
        <dbReference type="ARBA" id="ARBA00005250"/>
    </source>
</evidence>
<evidence type="ECO:0000259" key="3">
    <source>
        <dbReference type="SMART" id="SM00849"/>
    </source>
</evidence>
<dbReference type="PANTHER" id="PTHR42951">
    <property type="entry name" value="METALLO-BETA-LACTAMASE DOMAIN-CONTAINING"/>
    <property type="match status" value="1"/>
</dbReference>
<feature type="signal peptide" evidence="2">
    <location>
        <begin position="1"/>
        <end position="24"/>
    </location>
</feature>
<dbReference type="SUPFAM" id="SSF56281">
    <property type="entry name" value="Metallo-hydrolase/oxidoreductase"/>
    <property type="match status" value="1"/>
</dbReference>
<name>A0A1H4FKY1_ALKAM</name>
<evidence type="ECO:0000313" key="5">
    <source>
        <dbReference type="Proteomes" id="UP000198773"/>
    </source>
</evidence>
<dbReference type="InterPro" id="IPR001279">
    <property type="entry name" value="Metallo-B-lactamas"/>
</dbReference>
<dbReference type="Proteomes" id="UP000198773">
    <property type="component" value="Unassembled WGS sequence"/>
</dbReference>
<organism evidence="4 5">
    <name type="scientific">Alkalimonas amylolytica</name>
    <dbReference type="NCBI Taxonomy" id="152573"/>
    <lineage>
        <taxon>Bacteria</taxon>
        <taxon>Pseudomonadati</taxon>
        <taxon>Pseudomonadota</taxon>
        <taxon>Gammaproteobacteria</taxon>
        <taxon>Alkalimonas</taxon>
    </lineage>
</organism>
<dbReference type="InterPro" id="IPR036866">
    <property type="entry name" value="RibonucZ/Hydroxyglut_hydro"/>
</dbReference>
<feature type="domain" description="Metallo-beta-lactamase" evidence="3">
    <location>
        <begin position="48"/>
        <end position="221"/>
    </location>
</feature>
<dbReference type="Pfam" id="PF00753">
    <property type="entry name" value="Lactamase_B"/>
    <property type="match status" value="1"/>
</dbReference>
<proteinExistence type="inferred from homology"/>
<evidence type="ECO:0000313" key="4">
    <source>
        <dbReference type="EMBL" id="SEA97727.1"/>
    </source>
</evidence>
<dbReference type="RefSeq" id="WP_091344909.1">
    <property type="nucleotide sequence ID" value="NZ_FNRM01000011.1"/>
</dbReference>
<feature type="chain" id="PRO_5011616162" evidence="2">
    <location>
        <begin position="25"/>
        <end position="289"/>
    </location>
</feature>
<dbReference type="OrthoDB" id="420651at2"/>
<dbReference type="STRING" id="152573.SAMN04488051_11125"/>
<dbReference type="GO" id="GO:0017001">
    <property type="term" value="P:antibiotic catabolic process"/>
    <property type="evidence" value="ECO:0007669"/>
    <property type="project" value="UniProtKB-ARBA"/>
</dbReference>
<keyword evidence="2" id="KW-0732">Signal</keyword>
<dbReference type="InterPro" id="IPR050855">
    <property type="entry name" value="NDM-1-like"/>
</dbReference>
<accession>A0A1H4FKY1</accession>
<dbReference type="CDD" id="cd16282">
    <property type="entry name" value="metallo-hydrolase-like_MBL-fold"/>
    <property type="match status" value="1"/>
</dbReference>
<dbReference type="SMART" id="SM00849">
    <property type="entry name" value="Lactamase_B"/>
    <property type="match status" value="1"/>
</dbReference>
<comment type="similarity">
    <text evidence="1">Belongs to the metallo-beta-lactamase superfamily. Class-B beta-lactamase family.</text>
</comment>
<reference evidence="4 5" key="1">
    <citation type="submission" date="2016-10" db="EMBL/GenBank/DDBJ databases">
        <authorList>
            <person name="de Groot N.N."/>
        </authorList>
    </citation>
    <scope>NUCLEOTIDE SEQUENCE [LARGE SCALE GENOMIC DNA]</scope>
    <source>
        <strain evidence="4 5">CGMCC 1.3430</strain>
    </source>
</reference>
<sequence>MRTLQLLSLSLCSALLLFSSRALADRFADVQVEATELAPGLYMLIGAGGNMAALTGDDGILLIDAQFAEMAGKIEATLSELATGQALQVLVNTHFHGDHVGGNAKLAAASRIIAHDNVRKRLQADSNFPAEGLPNLTFNDQLSLYMNGQPVLLTAMQPSHTDGDSIVWFKAANVVHMGDLMFEGRFPFIDTNAGGNLQAYMDVTRHVIASIDANTRVIPGHGVLTNQAGLERELRMMEATLAQVQQYKAEGLTLEAIITRGLGEQWQDWHWNFITEERWIRTLYQALAD</sequence>
<keyword evidence="5" id="KW-1185">Reference proteome</keyword>
<dbReference type="Gene3D" id="3.60.15.10">
    <property type="entry name" value="Ribonuclease Z/Hydroxyacylglutathione hydrolase-like"/>
    <property type="match status" value="1"/>
</dbReference>
<gene>
    <name evidence="4" type="ORF">SAMN04488051_11125</name>
</gene>
<dbReference type="EMBL" id="FNRM01000011">
    <property type="protein sequence ID" value="SEA97727.1"/>
    <property type="molecule type" value="Genomic_DNA"/>
</dbReference>
<dbReference type="PANTHER" id="PTHR42951:SF4">
    <property type="entry name" value="ACYL-COENZYME A THIOESTERASE MBLAC2"/>
    <property type="match status" value="1"/>
</dbReference>
<evidence type="ECO:0000256" key="2">
    <source>
        <dbReference type="SAM" id="SignalP"/>
    </source>
</evidence>
<protein>
    <submittedName>
        <fullName evidence="4">Glyoxylase, beta-lactamase superfamily II</fullName>
    </submittedName>
</protein>
<dbReference type="AlphaFoldDB" id="A0A1H4FKY1"/>